<keyword evidence="2" id="KW-0732">Signal</keyword>
<evidence type="ECO:0000313" key="4">
    <source>
        <dbReference type="Proteomes" id="UP000266841"/>
    </source>
</evidence>
<feature type="chain" id="PRO_5003841104" evidence="2">
    <location>
        <begin position="23"/>
        <end position="928"/>
    </location>
</feature>
<evidence type="ECO:0000256" key="2">
    <source>
        <dbReference type="SAM" id="SignalP"/>
    </source>
</evidence>
<evidence type="ECO:0000313" key="3">
    <source>
        <dbReference type="EMBL" id="EJK65468.1"/>
    </source>
</evidence>
<dbReference type="Proteomes" id="UP000266841">
    <property type="component" value="Unassembled WGS sequence"/>
</dbReference>
<feature type="region of interest" description="Disordered" evidence="1">
    <location>
        <begin position="195"/>
        <end position="217"/>
    </location>
</feature>
<protein>
    <submittedName>
        <fullName evidence="3">Uncharacterized protein</fullName>
    </submittedName>
</protein>
<sequence length="928" mass="102364">MGRFTIATLLVASIALLGPTHAEVVNDGNNNAQSFLRTPRAPKASYADVDSLSFEGKQISFDDLAATTFDLPTSIEYSSTNFDYAYVDSGQGGRRYQLTNSTRRRRRLSDEKPKNRGAGDGLRAFMKAIALYEKQKEVTGLLCLSNPAIIRRVGQFIEKINEFINDVLTLERDMAKDACNRLLNNEVVDKLTDVPTEAPTTKKPTNNPTATPSMASEGQGLKQVTEYNKNGLPFVSMSEDEVREVLFQDDRIHAIVDDYLAALEAASPTDFTPEEREHHRRLIWDNILKGIISGLKTMTEKLCELGAGAFMWGRDQVLSKNTTQMISLTLSYVSAQVTDFIDTVSNTIELFCKKEDKKSFINIAKELGNVTGEILSNFTSDSDGGGLTVANIESGRKALCNPIDKSFLTAKELQDNIEYFKKIIMAFQRKGGVTCGGGVEVIGLGAICAAASTLAKEGGYVAELMIDNAKTVTDSYVGIQGGPIYTDLCVCFEGDNEFGTGSGCDGIDQNCDGKFLKLTVCRDLINPCASLGMVDDCDEDRTRPALRLDSNKIPVDMNPFKTADEAISFLSANIEVTDDCTNVEELELTVALAGQQDEDSNATKFNVTVFDKRCNVTYSYDDGDLLNEDDNEDASRRRLALDETKSPRNTYSQDGIISLRVDDKPPTVSCGFFLPQNPAFDRSYHYQETTTTRDIRSALNPEMPADDSSYYYTNTGTMHDSSSDSKSKKRRFNNVLRFPNEGEILAVDSKFFRNRFVDAKFWYQVNDDNLEGNVHVSVEVRSNQLTEDERRMARIYLERSSLITAGVTLSIENCKDASSHAFCQTKDDSGGRFYDIVVSATDDAGNEGRASCTVAVVSTAFGDGGAKYDQLRTEYDVSTLSFILGQESFTIDMNDPEASKQTGVEPATIEFPKYYKGVKGNGNPNLFA</sequence>
<feature type="region of interest" description="Disordered" evidence="1">
    <location>
        <begin position="626"/>
        <end position="647"/>
    </location>
</feature>
<reference evidence="3 4" key="1">
    <citation type="journal article" date="2012" name="Genome Biol.">
        <title>Genome and low-iron response of an oceanic diatom adapted to chronic iron limitation.</title>
        <authorList>
            <person name="Lommer M."/>
            <person name="Specht M."/>
            <person name="Roy A.S."/>
            <person name="Kraemer L."/>
            <person name="Andreson R."/>
            <person name="Gutowska M.A."/>
            <person name="Wolf J."/>
            <person name="Bergner S.V."/>
            <person name="Schilhabel M.B."/>
            <person name="Klostermeier U.C."/>
            <person name="Beiko R.G."/>
            <person name="Rosenstiel P."/>
            <person name="Hippler M."/>
            <person name="Laroche J."/>
        </authorList>
    </citation>
    <scope>NUCLEOTIDE SEQUENCE [LARGE SCALE GENOMIC DNA]</scope>
    <source>
        <strain evidence="3 4">CCMP1005</strain>
    </source>
</reference>
<name>K0SH03_THAOC</name>
<keyword evidence="4" id="KW-1185">Reference proteome</keyword>
<comment type="caution">
    <text evidence="3">The sequence shown here is derived from an EMBL/GenBank/DDBJ whole genome shotgun (WGS) entry which is preliminary data.</text>
</comment>
<evidence type="ECO:0000256" key="1">
    <source>
        <dbReference type="SAM" id="MobiDB-lite"/>
    </source>
</evidence>
<feature type="compositionally biased region" description="Low complexity" evidence="1">
    <location>
        <begin position="195"/>
        <end position="212"/>
    </location>
</feature>
<accession>K0SH03</accession>
<organism evidence="3 4">
    <name type="scientific">Thalassiosira oceanica</name>
    <name type="common">Marine diatom</name>
    <dbReference type="NCBI Taxonomy" id="159749"/>
    <lineage>
        <taxon>Eukaryota</taxon>
        <taxon>Sar</taxon>
        <taxon>Stramenopiles</taxon>
        <taxon>Ochrophyta</taxon>
        <taxon>Bacillariophyta</taxon>
        <taxon>Coscinodiscophyceae</taxon>
        <taxon>Thalassiosirophycidae</taxon>
        <taxon>Thalassiosirales</taxon>
        <taxon>Thalassiosiraceae</taxon>
        <taxon>Thalassiosira</taxon>
    </lineage>
</organism>
<feature type="signal peptide" evidence="2">
    <location>
        <begin position="1"/>
        <end position="22"/>
    </location>
</feature>
<feature type="region of interest" description="Disordered" evidence="1">
    <location>
        <begin position="100"/>
        <end position="119"/>
    </location>
</feature>
<dbReference type="AlphaFoldDB" id="K0SH03"/>
<dbReference type="EMBL" id="AGNL01015773">
    <property type="protein sequence ID" value="EJK65468.1"/>
    <property type="molecule type" value="Genomic_DNA"/>
</dbReference>
<gene>
    <name evidence="3" type="ORF">THAOC_13662</name>
</gene>
<feature type="region of interest" description="Disordered" evidence="1">
    <location>
        <begin position="706"/>
        <end position="729"/>
    </location>
</feature>
<proteinExistence type="predicted"/>
<feature type="compositionally biased region" description="Polar residues" evidence="1">
    <location>
        <begin position="710"/>
        <end position="719"/>
    </location>
</feature>
<feature type="compositionally biased region" description="Basic and acidic residues" evidence="1">
    <location>
        <begin position="633"/>
        <end position="646"/>
    </location>
</feature>